<evidence type="ECO:0000256" key="2">
    <source>
        <dbReference type="ARBA" id="ARBA00008335"/>
    </source>
</evidence>
<feature type="transmembrane region" description="Helical" evidence="7">
    <location>
        <begin position="45"/>
        <end position="63"/>
    </location>
</feature>
<evidence type="ECO:0000256" key="6">
    <source>
        <dbReference type="ARBA" id="ARBA00023136"/>
    </source>
</evidence>
<feature type="domain" description="Major facilitator superfamily (MFS) profile" evidence="8">
    <location>
        <begin position="1"/>
        <end position="379"/>
    </location>
</feature>
<organism evidence="9 10">
    <name type="scientific">Jingyaoa shaoxingensis</name>
    <dbReference type="NCBI Taxonomy" id="2763671"/>
    <lineage>
        <taxon>Bacteria</taxon>
        <taxon>Bacillati</taxon>
        <taxon>Bacillota</taxon>
        <taxon>Clostridia</taxon>
        <taxon>Lachnospirales</taxon>
        <taxon>Lachnospiraceae</taxon>
        <taxon>Jingyaoa</taxon>
    </lineage>
</organism>
<dbReference type="InterPro" id="IPR051788">
    <property type="entry name" value="MFS_Transporter"/>
</dbReference>
<dbReference type="Pfam" id="PF07690">
    <property type="entry name" value="MFS_1"/>
    <property type="match status" value="2"/>
</dbReference>
<keyword evidence="4 7" id="KW-0812">Transmembrane</keyword>
<dbReference type="InterPro" id="IPR011701">
    <property type="entry name" value="MFS"/>
</dbReference>
<keyword evidence="10" id="KW-1185">Reference proteome</keyword>
<dbReference type="InterPro" id="IPR036259">
    <property type="entry name" value="MFS_trans_sf"/>
</dbReference>
<feature type="transmembrane region" description="Helical" evidence="7">
    <location>
        <begin position="203"/>
        <end position="227"/>
    </location>
</feature>
<feature type="transmembrane region" description="Helical" evidence="7">
    <location>
        <begin position="265"/>
        <end position="284"/>
    </location>
</feature>
<protein>
    <submittedName>
        <fullName evidence="9">MFS transporter</fullName>
    </submittedName>
</protein>
<evidence type="ECO:0000256" key="7">
    <source>
        <dbReference type="SAM" id="Phobius"/>
    </source>
</evidence>
<dbReference type="PROSITE" id="PS50850">
    <property type="entry name" value="MFS"/>
    <property type="match status" value="1"/>
</dbReference>
<feature type="transmembrane region" description="Helical" evidence="7">
    <location>
        <begin position="100"/>
        <end position="122"/>
    </location>
</feature>
<evidence type="ECO:0000256" key="1">
    <source>
        <dbReference type="ARBA" id="ARBA00004651"/>
    </source>
</evidence>
<dbReference type="Gene3D" id="1.20.1250.20">
    <property type="entry name" value="MFS general substrate transporter like domains"/>
    <property type="match status" value="2"/>
</dbReference>
<sequence>MDTKVSNKPKIAIAAMSLLAMASLGITPALSSIAGAYPDISQNTMALLLTLPTITVMIASLFVSKLNQYLSKKKLALLGILIVIISGLIPYFITDFTVVLITRAILGIGVGIVNPVAASLPMDHYSEGKDRDQALGIQSAFSGGSAILFTMIGGYLAVSDWKMCYLVYLAPIVLFVIVAMALPDLGPIKQENTGKFIIEKAGLIYTLFIFVYMAMFNTLSLNVSYLVTDAGGSSLESGYVTSAFSLLAFLGGLVFAYVARLFQRFTLAFGLALSGLGLIIMGTAASIPVMIIGAAVCGIGMCTVMPSCIGKVGAKSSPGAVTFAIALFMAGSSIGQSATPYVVSAMVKISGGNISSYYVVPGIGIIVIAVINAVCNLKKEDK</sequence>
<feature type="transmembrane region" description="Helical" evidence="7">
    <location>
        <begin position="12"/>
        <end position="33"/>
    </location>
</feature>
<reference evidence="9 10" key="1">
    <citation type="submission" date="2020-08" db="EMBL/GenBank/DDBJ databases">
        <title>Genome public.</title>
        <authorList>
            <person name="Liu C."/>
            <person name="Sun Q."/>
        </authorList>
    </citation>
    <scope>NUCLEOTIDE SEQUENCE [LARGE SCALE GENOMIC DNA]</scope>
    <source>
        <strain evidence="9 10">NSJ-46</strain>
    </source>
</reference>
<feature type="transmembrane region" description="Helical" evidence="7">
    <location>
        <begin position="321"/>
        <end position="343"/>
    </location>
</feature>
<feature type="transmembrane region" description="Helical" evidence="7">
    <location>
        <begin position="163"/>
        <end position="182"/>
    </location>
</feature>
<dbReference type="EMBL" id="JACRSZ010000006">
    <property type="protein sequence ID" value="MBC8572808.1"/>
    <property type="molecule type" value="Genomic_DNA"/>
</dbReference>
<evidence type="ECO:0000256" key="3">
    <source>
        <dbReference type="ARBA" id="ARBA00022448"/>
    </source>
</evidence>
<evidence type="ECO:0000259" key="8">
    <source>
        <dbReference type="PROSITE" id="PS50850"/>
    </source>
</evidence>
<dbReference type="SUPFAM" id="SSF103473">
    <property type="entry name" value="MFS general substrate transporter"/>
    <property type="match status" value="1"/>
</dbReference>
<comment type="similarity">
    <text evidence="2">Belongs to the major facilitator superfamily.</text>
</comment>
<feature type="transmembrane region" description="Helical" evidence="7">
    <location>
        <begin position="134"/>
        <end position="157"/>
    </location>
</feature>
<evidence type="ECO:0000256" key="5">
    <source>
        <dbReference type="ARBA" id="ARBA00022989"/>
    </source>
</evidence>
<name>A0ABR7N8T1_9FIRM</name>
<dbReference type="RefSeq" id="WP_249307837.1">
    <property type="nucleotide sequence ID" value="NZ_JACRSZ010000006.1"/>
</dbReference>
<dbReference type="Proteomes" id="UP000657421">
    <property type="component" value="Unassembled WGS sequence"/>
</dbReference>
<gene>
    <name evidence="9" type="ORF">H8716_06910</name>
</gene>
<feature type="transmembrane region" description="Helical" evidence="7">
    <location>
        <begin position="290"/>
        <end position="309"/>
    </location>
</feature>
<feature type="transmembrane region" description="Helical" evidence="7">
    <location>
        <begin position="75"/>
        <end position="94"/>
    </location>
</feature>
<dbReference type="PANTHER" id="PTHR23514">
    <property type="entry name" value="BYPASS OF STOP CODON PROTEIN 6"/>
    <property type="match status" value="1"/>
</dbReference>
<keyword evidence="5 7" id="KW-1133">Transmembrane helix</keyword>
<evidence type="ECO:0000256" key="4">
    <source>
        <dbReference type="ARBA" id="ARBA00022692"/>
    </source>
</evidence>
<dbReference type="PANTHER" id="PTHR23514:SF3">
    <property type="entry name" value="BYPASS OF STOP CODON PROTEIN 6"/>
    <property type="match status" value="1"/>
</dbReference>
<evidence type="ECO:0000313" key="10">
    <source>
        <dbReference type="Proteomes" id="UP000657421"/>
    </source>
</evidence>
<keyword evidence="6 7" id="KW-0472">Membrane</keyword>
<feature type="transmembrane region" description="Helical" evidence="7">
    <location>
        <begin position="239"/>
        <end position="258"/>
    </location>
</feature>
<feature type="transmembrane region" description="Helical" evidence="7">
    <location>
        <begin position="355"/>
        <end position="375"/>
    </location>
</feature>
<comment type="subcellular location">
    <subcellularLocation>
        <location evidence="1">Cell membrane</location>
        <topology evidence="1">Multi-pass membrane protein</topology>
    </subcellularLocation>
</comment>
<accession>A0ABR7N8T1</accession>
<keyword evidence="3" id="KW-0813">Transport</keyword>
<proteinExistence type="inferred from homology"/>
<comment type="caution">
    <text evidence="9">The sequence shown here is derived from an EMBL/GenBank/DDBJ whole genome shotgun (WGS) entry which is preliminary data.</text>
</comment>
<dbReference type="InterPro" id="IPR020846">
    <property type="entry name" value="MFS_dom"/>
</dbReference>
<evidence type="ECO:0000313" key="9">
    <source>
        <dbReference type="EMBL" id="MBC8572808.1"/>
    </source>
</evidence>